<dbReference type="EMBL" id="JAATIQ010000007">
    <property type="protein sequence ID" value="KAF4402486.1"/>
    <property type="molecule type" value="Genomic_DNA"/>
</dbReference>
<dbReference type="EMBL" id="JAATIP010000095">
    <property type="protein sequence ID" value="KAF4374516.1"/>
    <property type="molecule type" value="Genomic_DNA"/>
</dbReference>
<comment type="caution">
    <text evidence="1">The sequence shown here is derived from an EMBL/GenBank/DDBJ whole genome shotgun (WGS) entry which is preliminary data.</text>
</comment>
<sequence length="207" mass="23249">MKLKTLVNTLVWCHVRRLLRTLSTAKSKTISIVVHTIKEAQTMQLIIHPLTKNKNKKKKSTKSIFFGSFRLHYNFCSSKYSHVLPVPAPVFDGLSQLAPPAHGSTHFYYDSTWNNSVIQTGTSGDHGHEDDSQLSGYLQWLEERKVHGKSSGGCATDFNQTGGDAPAVPNDDIDKLADMFIANCHAKFILEKQESARRFKEMLERSA</sequence>
<evidence type="ECO:0000313" key="4">
    <source>
        <dbReference type="Proteomes" id="UP000583929"/>
    </source>
</evidence>
<dbReference type="InterPro" id="IPR008480">
    <property type="entry name" value="DUF761_pln"/>
</dbReference>
<evidence type="ECO:0000313" key="1">
    <source>
        <dbReference type="EMBL" id="KAF4374516.1"/>
    </source>
</evidence>
<dbReference type="AlphaFoldDB" id="A0A7J6FUS8"/>
<dbReference type="PANTHER" id="PTHR33450:SF4">
    <property type="entry name" value="OS04G0665666 PROTEIN"/>
    <property type="match status" value="1"/>
</dbReference>
<reference evidence="3 4" key="1">
    <citation type="journal article" date="2020" name="bioRxiv">
        <title>Sequence and annotation of 42 cannabis genomes reveals extensive copy number variation in cannabinoid synthesis and pathogen resistance genes.</title>
        <authorList>
            <person name="Mckernan K.J."/>
            <person name="Helbert Y."/>
            <person name="Kane L.T."/>
            <person name="Ebling H."/>
            <person name="Zhang L."/>
            <person name="Liu B."/>
            <person name="Eaton Z."/>
            <person name="Mclaughlin S."/>
            <person name="Kingan S."/>
            <person name="Baybayan P."/>
            <person name="Concepcion G."/>
            <person name="Jordan M."/>
            <person name="Riva A."/>
            <person name="Barbazuk W."/>
            <person name="Harkins T."/>
        </authorList>
    </citation>
    <scope>NUCLEOTIDE SEQUENCE [LARGE SCALE GENOMIC DNA]</scope>
    <source>
        <strain evidence="3 4">cv. Jamaican Lion 4</strain>
        <strain evidence="2">Father</strain>
        <strain evidence="1">Mother</strain>
        <tissue evidence="1">Leaf</tissue>
    </source>
</reference>
<gene>
    <name evidence="1" type="ORF">F8388_016067</name>
    <name evidence="2" type="ORF">G4B88_012271</name>
</gene>
<evidence type="ECO:0000313" key="3">
    <source>
        <dbReference type="Proteomes" id="UP000525078"/>
    </source>
</evidence>
<protein>
    <recommendedName>
        <fullName evidence="5">Cotton fiber protein</fullName>
    </recommendedName>
</protein>
<dbReference type="Proteomes" id="UP000525078">
    <property type="component" value="Unassembled WGS sequence"/>
</dbReference>
<organism evidence="1 3">
    <name type="scientific">Cannabis sativa</name>
    <name type="common">Hemp</name>
    <name type="synonym">Marijuana</name>
    <dbReference type="NCBI Taxonomy" id="3483"/>
    <lineage>
        <taxon>Eukaryota</taxon>
        <taxon>Viridiplantae</taxon>
        <taxon>Streptophyta</taxon>
        <taxon>Embryophyta</taxon>
        <taxon>Tracheophyta</taxon>
        <taxon>Spermatophyta</taxon>
        <taxon>Magnoliopsida</taxon>
        <taxon>eudicotyledons</taxon>
        <taxon>Gunneridae</taxon>
        <taxon>Pentapetalae</taxon>
        <taxon>rosids</taxon>
        <taxon>fabids</taxon>
        <taxon>Rosales</taxon>
        <taxon>Cannabaceae</taxon>
        <taxon>Cannabis</taxon>
    </lineage>
</organism>
<evidence type="ECO:0008006" key="5">
    <source>
        <dbReference type="Google" id="ProtNLM"/>
    </source>
</evidence>
<proteinExistence type="predicted"/>
<name>A0A7J6FUS8_CANSA</name>
<dbReference type="PANTHER" id="PTHR33450">
    <property type="entry name" value="EMB|CAB67623.1-RELATED"/>
    <property type="match status" value="1"/>
</dbReference>
<dbReference type="Proteomes" id="UP000583929">
    <property type="component" value="Unassembled WGS sequence"/>
</dbReference>
<dbReference type="Pfam" id="PF05553">
    <property type="entry name" value="DUF761"/>
    <property type="match status" value="1"/>
</dbReference>
<accession>A0A7J6FUS8</accession>
<evidence type="ECO:0000313" key="2">
    <source>
        <dbReference type="EMBL" id="KAF4402486.1"/>
    </source>
</evidence>
<keyword evidence="4" id="KW-1185">Reference proteome</keyword>